<protein>
    <submittedName>
        <fullName evidence="2">Uncharacterized protein</fullName>
    </submittedName>
</protein>
<dbReference type="InterPro" id="IPR011047">
    <property type="entry name" value="Quinoprotein_ADH-like_sf"/>
</dbReference>
<dbReference type="SUPFAM" id="SSF50998">
    <property type="entry name" value="Quinoprotein alcohol dehydrogenase-like"/>
    <property type="match status" value="1"/>
</dbReference>
<keyword evidence="1" id="KW-0812">Transmembrane</keyword>
<gene>
    <name evidence="2" type="ORF">AB4Y30_10585</name>
</gene>
<feature type="transmembrane region" description="Helical" evidence="1">
    <location>
        <begin position="12"/>
        <end position="38"/>
    </location>
</feature>
<dbReference type="EMBL" id="CP162599">
    <property type="protein sequence ID" value="XDK31473.1"/>
    <property type="molecule type" value="Genomic_DNA"/>
</dbReference>
<reference evidence="2" key="1">
    <citation type="submission" date="2024-07" db="EMBL/GenBank/DDBJ databases">
        <title>Halotolerant mesophilic bacterium Ornithinibacillus sp. 4-3, sp. nov., isolated from soil.</title>
        <authorList>
            <person name="Sidarenka A.V."/>
            <person name="Guliayeva D.E."/>
            <person name="Leanovich S.I."/>
            <person name="Hileuskaya K.S."/>
            <person name="Akhremchuk A.E."/>
            <person name="Sikolenko M.A."/>
            <person name="Valentovich L.N."/>
        </authorList>
    </citation>
    <scope>NUCLEOTIDE SEQUENCE</scope>
    <source>
        <strain evidence="2">4-3</strain>
    </source>
</reference>
<sequence>MAINTTKKKKRSFFLLLFFMPALISAIILGVIFVIGYADFEPEEESIEQLIEEAEALETAATDISNYFILPNGNGLIARSKVFNGLILEEVDFVTNTIVQTEQIESDIFLRLFSSYQQDGIILITKSDDSFIRAYYYESGSPLQRIDFPDLMATNYLENHVFIDEDTIFLVGETEDKSFALYSIKDLHLEEIDLTEDERIVDLVDVSSYRSSEYAELLPALFLNLYDKSNFIMTLSADPEKRVIIKQDGRPTWEMEEEAVATLYPGNDLKIIRVSNEKIVQYDMNTNTELQEISTPTPIYYPKAFRLNPDLALIIGREAVSESSDLIGYIYEQSSGNLIADLTEAFKQSNLTYDDSLIPTLQDDVLYLSSENMATSFNIDNLTRNDFLALDVAELAYQHSAEEITAEAESLSQKGYSFSQEKLLNYIKEDNFAITAIIIIAIFVIVPILILLSITSVLRIRKRKREKILENGGVVVQAVITEVTQTGVYINNQPQVRLQVEFEHDLQTHKHEVKLVTSLVAPLQPGDYINLLFDPYTGKVYKWNE</sequence>
<evidence type="ECO:0000313" key="2">
    <source>
        <dbReference type="EMBL" id="XDK31473.1"/>
    </source>
</evidence>
<organism evidence="2">
    <name type="scientific">Ornithinibacillus sp. 4-3</name>
    <dbReference type="NCBI Taxonomy" id="3231488"/>
    <lineage>
        <taxon>Bacteria</taxon>
        <taxon>Bacillati</taxon>
        <taxon>Bacillota</taxon>
        <taxon>Bacilli</taxon>
        <taxon>Bacillales</taxon>
        <taxon>Bacillaceae</taxon>
        <taxon>Ornithinibacillus</taxon>
    </lineage>
</organism>
<name>A0AB39HK16_9BACI</name>
<dbReference type="RefSeq" id="WP_368652200.1">
    <property type="nucleotide sequence ID" value="NZ_CP162599.1"/>
</dbReference>
<accession>A0AB39HK16</accession>
<evidence type="ECO:0000256" key="1">
    <source>
        <dbReference type="SAM" id="Phobius"/>
    </source>
</evidence>
<feature type="transmembrane region" description="Helical" evidence="1">
    <location>
        <begin position="432"/>
        <end position="458"/>
    </location>
</feature>
<keyword evidence="1" id="KW-0472">Membrane</keyword>
<proteinExistence type="predicted"/>
<dbReference type="AlphaFoldDB" id="A0AB39HK16"/>
<keyword evidence="1" id="KW-1133">Transmembrane helix</keyword>